<dbReference type="AlphaFoldDB" id="A0A0A9CGB7"/>
<name>A0A0A9CGB7_ARUDO</name>
<organism evidence="1">
    <name type="scientific">Arundo donax</name>
    <name type="common">Giant reed</name>
    <name type="synonym">Donax arundinaceus</name>
    <dbReference type="NCBI Taxonomy" id="35708"/>
    <lineage>
        <taxon>Eukaryota</taxon>
        <taxon>Viridiplantae</taxon>
        <taxon>Streptophyta</taxon>
        <taxon>Embryophyta</taxon>
        <taxon>Tracheophyta</taxon>
        <taxon>Spermatophyta</taxon>
        <taxon>Magnoliopsida</taxon>
        <taxon>Liliopsida</taxon>
        <taxon>Poales</taxon>
        <taxon>Poaceae</taxon>
        <taxon>PACMAD clade</taxon>
        <taxon>Arundinoideae</taxon>
        <taxon>Arundineae</taxon>
        <taxon>Arundo</taxon>
    </lineage>
</organism>
<reference evidence="1" key="2">
    <citation type="journal article" date="2015" name="Data Brief">
        <title>Shoot transcriptome of the giant reed, Arundo donax.</title>
        <authorList>
            <person name="Barrero R.A."/>
            <person name="Guerrero F.D."/>
            <person name="Moolhuijzen P."/>
            <person name="Goolsby J.A."/>
            <person name="Tidwell J."/>
            <person name="Bellgard S.E."/>
            <person name="Bellgard M.I."/>
        </authorList>
    </citation>
    <scope>NUCLEOTIDE SEQUENCE</scope>
    <source>
        <tissue evidence="1">Shoot tissue taken approximately 20 cm above the soil surface</tissue>
    </source>
</reference>
<sequence length="75" mass="8477">MSLDSSRNVLVSIEFLYVQVKPQQAVAKGEERAENIIVHFFSLNDGTRFSCIMCKSCGMYYPCYAVSAPISYGRR</sequence>
<reference evidence="1" key="1">
    <citation type="submission" date="2014-09" db="EMBL/GenBank/DDBJ databases">
        <authorList>
            <person name="Magalhaes I.L.F."/>
            <person name="Oliveira U."/>
            <person name="Santos F.R."/>
            <person name="Vidigal T.H.D.A."/>
            <person name="Brescovit A.D."/>
            <person name="Santos A.J."/>
        </authorList>
    </citation>
    <scope>NUCLEOTIDE SEQUENCE</scope>
    <source>
        <tissue evidence="1">Shoot tissue taken approximately 20 cm above the soil surface</tissue>
    </source>
</reference>
<evidence type="ECO:0000313" key="1">
    <source>
        <dbReference type="EMBL" id="JAD75369.1"/>
    </source>
</evidence>
<dbReference type="EMBL" id="GBRH01222526">
    <property type="protein sequence ID" value="JAD75369.1"/>
    <property type="molecule type" value="Transcribed_RNA"/>
</dbReference>
<accession>A0A0A9CGB7</accession>
<protein>
    <submittedName>
        <fullName evidence="1">Uncharacterized protein</fullName>
    </submittedName>
</protein>
<proteinExistence type="predicted"/>